<keyword evidence="1" id="KW-0472">Membrane</keyword>
<dbReference type="EMBL" id="BPLR01000054">
    <property type="protein sequence ID" value="GIY91784.1"/>
    <property type="molecule type" value="Genomic_DNA"/>
</dbReference>
<name>A0AAV4XCT9_CAEEX</name>
<keyword evidence="3" id="KW-1185">Reference proteome</keyword>
<evidence type="ECO:0000313" key="3">
    <source>
        <dbReference type="Proteomes" id="UP001054945"/>
    </source>
</evidence>
<dbReference type="AlphaFoldDB" id="A0AAV4XCT9"/>
<reference evidence="2 3" key="1">
    <citation type="submission" date="2021-06" db="EMBL/GenBank/DDBJ databases">
        <title>Caerostris extrusa draft genome.</title>
        <authorList>
            <person name="Kono N."/>
            <person name="Arakawa K."/>
        </authorList>
    </citation>
    <scope>NUCLEOTIDE SEQUENCE [LARGE SCALE GENOMIC DNA]</scope>
</reference>
<organism evidence="2 3">
    <name type="scientific">Caerostris extrusa</name>
    <name type="common">Bark spider</name>
    <name type="synonym">Caerostris bankana</name>
    <dbReference type="NCBI Taxonomy" id="172846"/>
    <lineage>
        <taxon>Eukaryota</taxon>
        <taxon>Metazoa</taxon>
        <taxon>Ecdysozoa</taxon>
        <taxon>Arthropoda</taxon>
        <taxon>Chelicerata</taxon>
        <taxon>Arachnida</taxon>
        <taxon>Araneae</taxon>
        <taxon>Araneomorphae</taxon>
        <taxon>Entelegynae</taxon>
        <taxon>Araneoidea</taxon>
        <taxon>Araneidae</taxon>
        <taxon>Caerostris</taxon>
    </lineage>
</organism>
<keyword evidence="1" id="KW-0812">Transmembrane</keyword>
<feature type="transmembrane region" description="Helical" evidence="1">
    <location>
        <begin position="20"/>
        <end position="39"/>
    </location>
</feature>
<sequence length="82" mass="9561">MFMINLNFDLFPDYFRRKTYFYGTICVLPTLGLIILALYRYTRATNTNITDNLRPPDGLSFTEDLLSISKEFYSTSGKFVKP</sequence>
<evidence type="ECO:0000313" key="2">
    <source>
        <dbReference type="EMBL" id="GIY91784.1"/>
    </source>
</evidence>
<dbReference type="Proteomes" id="UP001054945">
    <property type="component" value="Unassembled WGS sequence"/>
</dbReference>
<evidence type="ECO:0000256" key="1">
    <source>
        <dbReference type="SAM" id="Phobius"/>
    </source>
</evidence>
<keyword evidence="1" id="KW-1133">Transmembrane helix</keyword>
<comment type="caution">
    <text evidence="2">The sequence shown here is derived from an EMBL/GenBank/DDBJ whole genome shotgun (WGS) entry which is preliminary data.</text>
</comment>
<gene>
    <name evidence="2" type="ORF">CEXT_187051</name>
</gene>
<protein>
    <submittedName>
        <fullName evidence="2">Uncharacterized protein</fullName>
    </submittedName>
</protein>
<accession>A0AAV4XCT9</accession>
<proteinExistence type="predicted"/>